<dbReference type="SMART" id="SM00360">
    <property type="entry name" value="RRM"/>
    <property type="match status" value="1"/>
</dbReference>
<evidence type="ECO:0000259" key="4">
    <source>
        <dbReference type="PROSITE" id="PS50102"/>
    </source>
</evidence>
<evidence type="ECO:0000313" key="5">
    <source>
        <dbReference type="EMBL" id="KAA8896438.1"/>
    </source>
</evidence>
<protein>
    <recommendedName>
        <fullName evidence="4">RRM domain-containing protein</fullName>
    </recommendedName>
</protein>
<evidence type="ECO:0000256" key="2">
    <source>
        <dbReference type="PROSITE-ProRule" id="PRU00176"/>
    </source>
</evidence>
<dbReference type="PANTHER" id="PTHR16105">
    <property type="entry name" value="RNA-BINDING REGION-CONTAINING PROTEIN 3"/>
    <property type="match status" value="1"/>
</dbReference>
<dbReference type="FunFam" id="3.30.70.330:FF:000039">
    <property type="entry name" value="U1 small nuclear ribonucleoprotein A"/>
    <property type="match status" value="1"/>
</dbReference>
<accession>A0A642UBZ3</accession>
<comment type="caution">
    <text evidence="5">The sequence shown here is derived from an EMBL/GenBank/DDBJ whole genome shotgun (WGS) entry which is preliminary data.</text>
</comment>
<feature type="region of interest" description="Disordered" evidence="3">
    <location>
        <begin position="79"/>
        <end position="127"/>
    </location>
</feature>
<dbReference type="Pfam" id="PF00076">
    <property type="entry name" value="RRM_1"/>
    <property type="match status" value="1"/>
</dbReference>
<dbReference type="PANTHER" id="PTHR16105:SF0">
    <property type="entry name" value="RNA-BINDING REGION-CONTAINING PROTEIN 3"/>
    <property type="match status" value="1"/>
</dbReference>
<dbReference type="VEuPathDB" id="FungiDB:DIURU_005810"/>
<dbReference type="CDD" id="cd12246">
    <property type="entry name" value="RRM1_U1A_like"/>
    <property type="match status" value="1"/>
</dbReference>
<evidence type="ECO:0000256" key="1">
    <source>
        <dbReference type="ARBA" id="ARBA00022884"/>
    </source>
</evidence>
<dbReference type="EMBL" id="SWFT01000165">
    <property type="protein sequence ID" value="KAA8896438.1"/>
    <property type="molecule type" value="Genomic_DNA"/>
</dbReference>
<feature type="compositionally biased region" description="Basic and acidic residues" evidence="3">
    <location>
        <begin position="81"/>
        <end position="91"/>
    </location>
</feature>
<feature type="domain" description="RRM" evidence="4">
    <location>
        <begin position="2"/>
        <end position="81"/>
    </location>
</feature>
<dbReference type="AlphaFoldDB" id="A0A642UBZ3"/>
<dbReference type="InterPro" id="IPR000504">
    <property type="entry name" value="RRM_dom"/>
</dbReference>
<sequence length="196" mass="21818">MPTLYVNNLNDKVSIPKLKEKLLHLFSQYGDVLQVTAHGNLKMKGQAFITYDSESAAKKAQEFLQEYSLFGKPMKIQTARSESDGFHEKQGNADAIAKRKQQKAARRDSEPKPEPPRKKRKLNNPPSAKLLLQNVDNAEDDHVSKIVTALAGYASHKVIKARKVVIIEFSSESDATSAMESVVTQFGDEAIVDYGK</sequence>
<gene>
    <name evidence="5" type="ORF">DIURU_005810</name>
</gene>
<reference evidence="5 6" key="1">
    <citation type="submission" date="2019-07" db="EMBL/GenBank/DDBJ databases">
        <title>Genome assembly of two rare yeast pathogens: Diutina rugosa and Trichomonascus ciferrii.</title>
        <authorList>
            <person name="Mixao V."/>
            <person name="Saus E."/>
            <person name="Hansen A."/>
            <person name="Lass-Flor C."/>
            <person name="Gabaldon T."/>
        </authorList>
    </citation>
    <scope>NUCLEOTIDE SEQUENCE [LARGE SCALE GENOMIC DNA]</scope>
    <source>
        <strain evidence="5 6">CBS 613</strain>
    </source>
</reference>
<dbReference type="OrthoDB" id="266020at2759"/>
<dbReference type="GO" id="GO:0097157">
    <property type="term" value="F:pre-mRNA intronic binding"/>
    <property type="evidence" value="ECO:0007669"/>
    <property type="project" value="TreeGrafter"/>
</dbReference>
<dbReference type="PROSITE" id="PS50102">
    <property type="entry name" value="RRM"/>
    <property type="match status" value="1"/>
</dbReference>
<dbReference type="SUPFAM" id="SSF54928">
    <property type="entry name" value="RNA-binding domain, RBD"/>
    <property type="match status" value="1"/>
</dbReference>
<dbReference type="InterPro" id="IPR035979">
    <property type="entry name" value="RBD_domain_sf"/>
</dbReference>
<evidence type="ECO:0000256" key="3">
    <source>
        <dbReference type="SAM" id="MobiDB-lite"/>
    </source>
</evidence>
<dbReference type="GeneID" id="54784461"/>
<dbReference type="InterPro" id="IPR012677">
    <property type="entry name" value="Nucleotide-bd_a/b_plait_sf"/>
</dbReference>
<proteinExistence type="predicted"/>
<keyword evidence="6" id="KW-1185">Reference proteome</keyword>
<feature type="compositionally biased region" description="Basic and acidic residues" evidence="3">
    <location>
        <begin position="105"/>
        <end position="116"/>
    </location>
</feature>
<dbReference type="InterPro" id="IPR045164">
    <property type="entry name" value="RBM41/RNPC3"/>
</dbReference>
<dbReference type="RefSeq" id="XP_034009417.1">
    <property type="nucleotide sequence ID" value="XM_034158834.1"/>
</dbReference>
<dbReference type="Gene3D" id="3.30.70.330">
    <property type="match status" value="2"/>
</dbReference>
<keyword evidence="1 2" id="KW-0694">RNA-binding</keyword>
<evidence type="ECO:0000313" key="6">
    <source>
        <dbReference type="Proteomes" id="UP000449547"/>
    </source>
</evidence>
<name>A0A642UBZ3_DIURU</name>
<dbReference type="GO" id="GO:0000398">
    <property type="term" value="P:mRNA splicing, via spliceosome"/>
    <property type="evidence" value="ECO:0007669"/>
    <property type="project" value="TreeGrafter"/>
</dbReference>
<dbReference type="Proteomes" id="UP000449547">
    <property type="component" value="Unassembled WGS sequence"/>
</dbReference>
<dbReference type="GO" id="GO:0030626">
    <property type="term" value="F:U12 snRNA binding"/>
    <property type="evidence" value="ECO:0007669"/>
    <property type="project" value="TreeGrafter"/>
</dbReference>
<organism evidence="5 6">
    <name type="scientific">Diutina rugosa</name>
    <name type="common">Yeast</name>
    <name type="synonym">Candida rugosa</name>
    <dbReference type="NCBI Taxonomy" id="5481"/>
    <lineage>
        <taxon>Eukaryota</taxon>
        <taxon>Fungi</taxon>
        <taxon>Dikarya</taxon>
        <taxon>Ascomycota</taxon>
        <taxon>Saccharomycotina</taxon>
        <taxon>Pichiomycetes</taxon>
        <taxon>Debaryomycetaceae</taxon>
        <taxon>Diutina</taxon>
    </lineage>
</organism>
<dbReference type="OMA" id="VRMIPTK"/>